<dbReference type="Pfam" id="PF00682">
    <property type="entry name" value="HMGL-like"/>
    <property type="match status" value="1"/>
</dbReference>
<sequence>MPAPVVMPPLVVMNDTTLRDGEQTAGVAFRLDEKLDIARALDIAGVPEIEVGIPAMGPEEQAAIRKVASLGLKARLISWCRMMDEDLEAAALCDVSTINLSIPVSDLQLAAKMGRDRAWALDHIRVMVAKACAMGFEVLVGGEDSSRADPAFLAEVVRACEATGAQRFRFADTLGIMDPFAVHDAFKALRAATSMELEIHAHDDLGLATANSLAAVRGGATHVSTTVNGLGERAGNAPLEEVVVALGHLYGRETGIDKRQLGRVSKLVAEASGRPVPVDKSIVGENIFTHESGIHVSGLLRDPRTYQALDPAELGRGHRLVLGKHSGLTSVLHACREIGLEVDAPVARAMLAQVRRHASATKTIPTADDLRRFAGTATAITGVPS</sequence>
<comment type="similarity">
    <text evidence="2 7">Belongs to the alpha-IPM synthase/homocitrate synthase family.</text>
</comment>
<dbReference type="Gene3D" id="3.20.20.70">
    <property type="entry name" value="Aldolase class I"/>
    <property type="match status" value="1"/>
</dbReference>
<dbReference type="PROSITE" id="PS50991">
    <property type="entry name" value="PYR_CT"/>
    <property type="match status" value="1"/>
</dbReference>
<dbReference type="Pfam" id="PF22617">
    <property type="entry name" value="HCS_D2"/>
    <property type="match status" value="1"/>
</dbReference>
<dbReference type="CDD" id="cd07939">
    <property type="entry name" value="DRE_TIM_NifV"/>
    <property type="match status" value="1"/>
</dbReference>
<comment type="function">
    <text evidence="1 8">This protein is a Fe-Mo-cofactor biosynthetic component.</text>
</comment>
<dbReference type="InterPro" id="IPR000891">
    <property type="entry name" value="PYR_CT"/>
</dbReference>
<dbReference type="PANTHER" id="PTHR42880:SF1">
    <property type="entry name" value="ISOPROPYLMALATE_HOMOCITRATE_CITRAMALATE SYNTHASE FAMILY PROTEIN"/>
    <property type="match status" value="1"/>
</dbReference>
<dbReference type="GO" id="GO:0004410">
    <property type="term" value="F:homocitrate synthase activity"/>
    <property type="evidence" value="ECO:0007669"/>
    <property type="project" value="UniProtKB-UniRule"/>
</dbReference>
<dbReference type="AlphaFoldDB" id="A0A0C2UFD1"/>
<keyword evidence="11" id="KW-1185">Reference proteome</keyword>
<dbReference type="PROSITE" id="PS00816">
    <property type="entry name" value="AIPM_HOMOCIT_SYNTH_2"/>
    <property type="match status" value="1"/>
</dbReference>
<dbReference type="GO" id="GO:0019752">
    <property type="term" value="P:carboxylic acid metabolic process"/>
    <property type="evidence" value="ECO:0007669"/>
    <property type="project" value="UniProtKB-UniRule"/>
</dbReference>
<dbReference type="PANTHER" id="PTHR42880">
    <property type="entry name" value="HOMOCITRATE SYNTHASE"/>
    <property type="match status" value="1"/>
</dbReference>
<comment type="catalytic activity">
    <reaction evidence="6 8">
        <text>acetyl-CoA + 2-oxoglutarate + H2O = (2R)-homocitrate + CoA + H(+)</text>
        <dbReference type="Rhea" id="RHEA:12929"/>
        <dbReference type="ChEBI" id="CHEBI:15377"/>
        <dbReference type="ChEBI" id="CHEBI:15378"/>
        <dbReference type="ChEBI" id="CHEBI:16810"/>
        <dbReference type="ChEBI" id="CHEBI:57287"/>
        <dbReference type="ChEBI" id="CHEBI:57288"/>
        <dbReference type="ChEBI" id="CHEBI:58884"/>
        <dbReference type="EC" id="2.3.3.14"/>
    </reaction>
</comment>
<evidence type="ECO:0000256" key="5">
    <source>
        <dbReference type="ARBA" id="ARBA00022679"/>
    </source>
</evidence>
<accession>A0A0C2UFD1</accession>
<organism evidence="10 11">
    <name type="scientific">Paramagnetospirillum magnetotacticum MS-1</name>
    <dbReference type="NCBI Taxonomy" id="272627"/>
    <lineage>
        <taxon>Bacteria</taxon>
        <taxon>Pseudomonadati</taxon>
        <taxon>Pseudomonadota</taxon>
        <taxon>Alphaproteobacteria</taxon>
        <taxon>Rhodospirillales</taxon>
        <taxon>Magnetospirillaceae</taxon>
        <taxon>Paramagnetospirillum</taxon>
    </lineage>
</organism>
<dbReference type="EMBL" id="JXSL01000020">
    <property type="protein sequence ID" value="KIM00218.1"/>
    <property type="molecule type" value="Genomic_DNA"/>
</dbReference>
<keyword evidence="8" id="KW-0535">Nitrogen fixation</keyword>
<evidence type="ECO:0000259" key="9">
    <source>
        <dbReference type="PROSITE" id="PS50991"/>
    </source>
</evidence>
<dbReference type="Proteomes" id="UP000031971">
    <property type="component" value="Unassembled WGS sequence"/>
</dbReference>
<evidence type="ECO:0000313" key="11">
    <source>
        <dbReference type="Proteomes" id="UP000031971"/>
    </source>
</evidence>
<gene>
    <name evidence="10" type="ORF">CCC_03006</name>
</gene>
<evidence type="ECO:0000256" key="7">
    <source>
        <dbReference type="RuleBase" id="RU003523"/>
    </source>
</evidence>
<dbReference type="EC" id="2.3.3.14" evidence="3 8"/>
<dbReference type="SUPFAM" id="SSF51569">
    <property type="entry name" value="Aldolase"/>
    <property type="match status" value="1"/>
</dbReference>
<dbReference type="RefSeq" id="WP_009869020.1">
    <property type="nucleotide sequence ID" value="NZ_JXSL01000020.1"/>
</dbReference>
<evidence type="ECO:0000313" key="10">
    <source>
        <dbReference type="EMBL" id="KIM00218.1"/>
    </source>
</evidence>
<evidence type="ECO:0000256" key="2">
    <source>
        <dbReference type="ARBA" id="ARBA00006154"/>
    </source>
</evidence>
<evidence type="ECO:0000256" key="8">
    <source>
        <dbReference type="RuleBase" id="RU367143"/>
    </source>
</evidence>
<evidence type="ECO:0000256" key="6">
    <source>
        <dbReference type="ARBA" id="ARBA00048019"/>
    </source>
</evidence>
<proteinExistence type="inferred from homology"/>
<comment type="caution">
    <text evidence="10">The sequence shown here is derived from an EMBL/GenBank/DDBJ whole genome shotgun (WGS) entry which is preliminary data.</text>
</comment>
<dbReference type="InterPro" id="IPR013785">
    <property type="entry name" value="Aldolase_TIM"/>
</dbReference>
<evidence type="ECO:0000256" key="1">
    <source>
        <dbReference type="ARBA" id="ARBA00003050"/>
    </source>
</evidence>
<dbReference type="InterPro" id="IPR054691">
    <property type="entry name" value="LeuA/HCS_post-cat"/>
</dbReference>
<dbReference type="InterPro" id="IPR013477">
    <property type="entry name" value="NifV/FrbC"/>
</dbReference>
<name>A0A0C2UFD1_PARME</name>
<dbReference type="STRING" id="272627.CCC_03006"/>
<evidence type="ECO:0000256" key="4">
    <source>
        <dbReference type="ARBA" id="ARBA00020735"/>
    </source>
</evidence>
<feature type="domain" description="Pyruvate carboxyltransferase" evidence="9">
    <location>
        <begin position="11"/>
        <end position="262"/>
    </location>
</feature>
<dbReference type="GO" id="GO:0009399">
    <property type="term" value="P:nitrogen fixation"/>
    <property type="evidence" value="ECO:0007669"/>
    <property type="project" value="UniProtKB-UniRule"/>
</dbReference>
<dbReference type="NCBIfam" id="TIGR02660">
    <property type="entry name" value="nifV_homocitr"/>
    <property type="match status" value="1"/>
</dbReference>
<evidence type="ECO:0000256" key="3">
    <source>
        <dbReference type="ARBA" id="ARBA00012974"/>
    </source>
</evidence>
<dbReference type="InterPro" id="IPR002034">
    <property type="entry name" value="AIPM/Hcit_synth_CS"/>
</dbReference>
<protein>
    <recommendedName>
        <fullName evidence="4 8">Homocitrate synthase</fullName>
        <ecNumber evidence="3 8">2.3.3.14</ecNumber>
    </recommendedName>
</protein>
<keyword evidence="5 7" id="KW-0808">Transferase</keyword>
<dbReference type="Gene3D" id="1.10.238.260">
    <property type="match status" value="1"/>
</dbReference>
<reference evidence="10 11" key="1">
    <citation type="submission" date="2015-01" db="EMBL/GenBank/DDBJ databases">
        <title>Genome Sequence of Magnetospirillum magnetotacticum Strain MS-1.</title>
        <authorList>
            <person name="Marinov G.K."/>
            <person name="Smalley M.D."/>
            <person name="DeSalvo G."/>
        </authorList>
    </citation>
    <scope>NUCLEOTIDE SEQUENCE [LARGE SCALE GENOMIC DNA]</scope>
    <source>
        <strain evidence="10 11">MS-1</strain>
    </source>
</reference>
<dbReference type="PROSITE" id="PS00815">
    <property type="entry name" value="AIPM_HOMOCIT_SYNTH_1"/>
    <property type="match status" value="1"/>
</dbReference>